<dbReference type="PRINTS" id="PR00081">
    <property type="entry name" value="GDHRDH"/>
</dbReference>
<dbReference type="GO" id="GO:0055041">
    <property type="term" value="F:cyclopentanol dehydrogenase activity"/>
    <property type="evidence" value="ECO:0007669"/>
    <property type="project" value="UniProtKB-EC"/>
</dbReference>
<dbReference type="Proteomes" id="UP000051401">
    <property type="component" value="Unassembled WGS sequence"/>
</dbReference>
<gene>
    <name evidence="4" type="primary">cpnA_1</name>
    <name evidence="4" type="ORF">RIdsm_00422</name>
    <name evidence="3" type="ORF">XM52_11410</name>
</gene>
<dbReference type="Gene3D" id="3.40.50.720">
    <property type="entry name" value="NAD(P)-binding Rossmann-like Domain"/>
    <property type="match status" value="1"/>
</dbReference>
<accession>A0A0T5P8W4</accession>
<dbReference type="PATRIC" id="fig|540747.5.peg.5258"/>
<evidence type="ECO:0000256" key="1">
    <source>
        <dbReference type="ARBA" id="ARBA00006484"/>
    </source>
</evidence>
<evidence type="ECO:0000313" key="6">
    <source>
        <dbReference type="Proteomes" id="UP000325785"/>
    </source>
</evidence>
<dbReference type="AlphaFoldDB" id="A0A0T5P8W4"/>
<keyword evidence="2 4" id="KW-0560">Oxidoreductase</keyword>
<dbReference type="EMBL" id="LAXI01000006">
    <property type="protein sequence ID" value="KRS17619.1"/>
    <property type="molecule type" value="Genomic_DNA"/>
</dbReference>
<protein>
    <submittedName>
        <fullName evidence="4">Cyclopentanol dehydrogenase</fullName>
        <ecNumber evidence="4">1.1.1.163</ecNumber>
    </submittedName>
    <submittedName>
        <fullName evidence="3">Short-chain dehydrogenase</fullName>
    </submittedName>
</protein>
<name>A0A0T5P8W4_9RHOB</name>
<reference evidence="4 6" key="2">
    <citation type="submission" date="2018-08" db="EMBL/GenBank/DDBJ databases">
        <title>Genetic Globetrotter - A new plasmid hitch-hiking vast phylogenetic and geographic distances.</title>
        <authorList>
            <person name="Vollmers J."/>
            <person name="Petersen J."/>
        </authorList>
    </citation>
    <scope>NUCLEOTIDE SEQUENCE [LARGE SCALE GENOMIC DNA]</scope>
    <source>
        <strain evidence="4 6">DSM 26383</strain>
    </source>
</reference>
<dbReference type="CDD" id="cd05233">
    <property type="entry name" value="SDR_c"/>
    <property type="match status" value="1"/>
</dbReference>
<dbReference type="KEGG" id="rid:RIdsm_00422"/>
<dbReference type="InterPro" id="IPR002347">
    <property type="entry name" value="SDR_fam"/>
</dbReference>
<sequence length="243" mass="25669">MKRFDGKVALVTGASSGMGAATADLLAEGGARVFTAQRGGTAHESIPADFSDRATPARVIGHVEQAAGRLDILINNAGMMREGTVEETSEEDWDAQLHLNLTIPFLLIRAAMPLLKASKGAIVNTGSIEGLGNNPRHPAYGASKAGLHGLTRAVAVDEGQHGVRCNAVAPGWIDTPLNEAYIESLGDPAQFRREVGRIHPIRRTGAPEEVARLICWLASDEASFVTGQIYTVDGGRTAQLSLP</sequence>
<dbReference type="PANTHER" id="PTHR24321">
    <property type="entry name" value="DEHYDROGENASES, SHORT CHAIN"/>
    <property type="match status" value="1"/>
</dbReference>
<dbReference type="EC" id="1.1.1.163" evidence="4"/>
<dbReference type="EMBL" id="CP031598">
    <property type="protein sequence ID" value="QEW24641.1"/>
    <property type="molecule type" value="Genomic_DNA"/>
</dbReference>
<dbReference type="InterPro" id="IPR020904">
    <property type="entry name" value="Sc_DH/Rdtase_CS"/>
</dbReference>
<dbReference type="SUPFAM" id="SSF51735">
    <property type="entry name" value="NAD(P)-binding Rossmann-fold domains"/>
    <property type="match status" value="1"/>
</dbReference>
<dbReference type="PRINTS" id="PR00080">
    <property type="entry name" value="SDRFAMILY"/>
</dbReference>
<evidence type="ECO:0000256" key="2">
    <source>
        <dbReference type="ARBA" id="ARBA00023002"/>
    </source>
</evidence>
<proteinExistence type="inferred from homology"/>
<dbReference type="RefSeq" id="WP_057816260.1">
    <property type="nucleotide sequence ID" value="NZ_CP031598.1"/>
</dbReference>
<keyword evidence="5" id="KW-1185">Reference proteome</keyword>
<dbReference type="OrthoDB" id="9789398at2"/>
<evidence type="ECO:0000313" key="5">
    <source>
        <dbReference type="Proteomes" id="UP000051401"/>
    </source>
</evidence>
<dbReference type="PROSITE" id="PS00061">
    <property type="entry name" value="ADH_SHORT"/>
    <property type="match status" value="1"/>
</dbReference>
<comment type="similarity">
    <text evidence="1">Belongs to the short-chain dehydrogenases/reductases (SDR) family.</text>
</comment>
<dbReference type="Pfam" id="PF13561">
    <property type="entry name" value="adh_short_C2"/>
    <property type="match status" value="1"/>
</dbReference>
<dbReference type="PANTHER" id="PTHR24321:SF8">
    <property type="entry name" value="ESTRADIOL 17-BETA-DEHYDROGENASE 8-RELATED"/>
    <property type="match status" value="1"/>
</dbReference>
<dbReference type="Proteomes" id="UP000325785">
    <property type="component" value="Chromosome"/>
</dbReference>
<evidence type="ECO:0000313" key="3">
    <source>
        <dbReference type="EMBL" id="KRS17619.1"/>
    </source>
</evidence>
<dbReference type="InterPro" id="IPR036291">
    <property type="entry name" value="NAD(P)-bd_dom_sf"/>
</dbReference>
<reference evidence="3 5" key="1">
    <citation type="submission" date="2015-04" db="EMBL/GenBank/DDBJ databases">
        <title>The draft genome sequence of Roseovarius indicus B108T.</title>
        <authorList>
            <person name="Li G."/>
            <person name="Lai Q."/>
            <person name="Shao Z."/>
            <person name="Yan P."/>
        </authorList>
    </citation>
    <scope>NUCLEOTIDE SEQUENCE [LARGE SCALE GENOMIC DNA]</scope>
    <source>
        <strain evidence="3 5">B108</strain>
    </source>
</reference>
<evidence type="ECO:0000313" key="4">
    <source>
        <dbReference type="EMBL" id="QEW24641.1"/>
    </source>
</evidence>
<organism evidence="3 5">
    <name type="scientific">Roseovarius indicus</name>
    <dbReference type="NCBI Taxonomy" id="540747"/>
    <lineage>
        <taxon>Bacteria</taxon>
        <taxon>Pseudomonadati</taxon>
        <taxon>Pseudomonadota</taxon>
        <taxon>Alphaproteobacteria</taxon>
        <taxon>Rhodobacterales</taxon>
        <taxon>Roseobacteraceae</taxon>
        <taxon>Roseovarius</taxon>
    </lineage>
</organism>
<dbReference type="STRING" id="540747.SAMN04488031_107213"/>
<dbReference type="FunFam" id="3.40.50.720:FF:000084">
    <property type="entry name" value="Short-chain dehydrogenase reductase"/>
    <property type="match status" value="1"/>
</dbReference>